<evidence type="ECO:0000313" key="3">
    <source>
        <dbReference type="EMBL" id="KIW06188.1"/>
    </source>
</evidence>
<evidence type="ECO:0000256" key="2">
    <source>
        <dbReference type="SAM" id="MobiDB-lite"/>
    </source>
</evidence>
<dbReference type="VEuPathDB" id="FungiDB:PV09_02668"/>
<reference evidence="3 4" key="1">
    <citation type="submission" date="2015-01" db="EMBL/GenBank/DDBJ databases">
        <title>The Genome Sequence of Ochroconis gallopava CBS43764.</title>
        <authorList>
            <consortium name="The Broad Institute Genomics Platform"/>
            <person name="Cuomo C."/>
            <person name="de Hoog S."/>
            <person name="Gorbushina A."/>
            <person name="Stielow B."/>
            <person name="Teixiera M."/>
            <person name="Abouelleil A."/>
            <person name="Chapman S.B."/>
            <person name="Priest M."/>
            <person name="Young S.K."/>
            <person name="Wortman J."/>
            <person name="Nusbaum C."/>
            <person name="Birren B."/>
        </authorList>
    </citation>
    <scope>NUCLEOTIDE SEQUENCE [LARGE SCALE GENOMIC DNA]</scope>
    <source>
        <strain evidence="3 4">CBS 43764</strain>
    </source>
</reference>
<dbReference type="InterPro" id="IPR018618">
    <property type="entry name" value="GID4/10-like"/>
</dbReference>
<evidence type="ECO:0000313" key="4">
    <source>
        <dbReference type="Proteomes" id="UP000053259"/>
    </source>
</evidence>
<feature type="region of interest" description="Disordered" evidence="2">
    <location>
        <begin position="558"/>
        <end position="578"/>
    </location>
</feature>
<dbReference type="EMBL" id="KN847535">
    <property type="protein sequence ID" value="KIW06188.1"/>
    <property type="molecule type" value="Genomic_DNA"/>
</dbReference>
<dbReference type="STRING" id="253628.A0A0D2AGZ3"/>
<dbReference type="AlphaFoldDB" id="A0A0D2AGZ3"/>
<organism evidence="3 4">
    <name type="scientific">Verruconis gallopava</name>
    <dbReference type="NCBI Taxonomy" id="253628"/>
    <lineage>
        <taxon>Eukaryota</taxon>
        <taxon>Fungi</taxon>
        <taxon>Dikarya</taxon>
        <taxon>Ascomycota</taxon>
        <taxon>Pezizomycotina</taxon>
        <taxon>Dothideomycetes</taxon>
        <taxon>Pleosporomycetidae</taxon>
        <taxon>Venturiales</taxon>
        <taxon>Sympoventuriaceae</taxon>
        <taxon>Verruconis</taxon>
    </lineage>
</organism>
<dbReference type="HOGENOM" id="CLU_022561_0_0_1"/>
<feature type="region of interest" description="Disordered" evidence="2">
    <location>
        <begin position="138"/>
        <end position="176"/>
    </location>
</feature>
<dbReference type="GO" id="GO:0043161">
    <property type="term" value="P:proteasome-mediated ubiquitin-dependent protein catabolic process"/>
    <property type="evidence" value="ECO:0007669"/>
    <property type="project" value="TreeGrafter"/>
</dbReference>
<dbReference type="GO" id="GO:0034657">
    <property type="term" value="C:GID complex"/>
    <property type="evidence" value="ECO:0007669"/>
    <property type="project" value="TreeGrafter"/>
</dbReference>
<proteinExistence type="inferred from homology"/>
<dbReference type="GO" id="GO:0045721">
    <property type="term" value="P:negative regulation of gluconeogenesis"/>
    <property type="evidence" value="ECO:0007669"/>
    <property type="project" value="TreeGrafter"/>
</dbReference>
<feature type="compositionally biased region" description="Polar residues" evidence="2">
    <location>
        <begin position="378"/>
        <end position="388"/>
    </location>
</feature>
<keyword evidence="4" id="KW-1185">Reference proteome</keyword>
<accession>A0A0D2AGZ3</accession>
<dbReference type="OrthoDB" id="62at2759"/>
<feature type="compositionally biased region" description="Polar residues" evidence="2">
    <location>
        <begin position="138"/>
        <end position="154"/>
    </location>
</feature>
<dbReference type="GO" id="GO:0007039">
    <property type="term" value="P:protein catabolic process in the vacuole"/>
    <property type="evidence" value="ECO:0007669"/>
    <property type="project" value="TreeGrafter"/>
</dbReference>
<evidence type="ECO:0000256" key="1">
    <source>
        <dbReference type="ARBA" id="ARBA00061469"/>
    </source>
</evidence>
<gene>
    <name evidence="3" type="ORF">PV09_02668</name>
</gene>
<dbReference type="GO" id="GO:0005773">
    <property type="term" value="C:vacuole"/>
    <property type="evidence" value="ECO:0007669"/>
    <property type="project" value="GOC"/>
</dbReference>
<dbReference type="Pfam" id="PF09783">
    <property type="entry name" value="Vac_ImportDeg"/>
    <property type="match status" value="1"/>
</dbReference>
<name>A0A0D2AGZ3_9PEZI</name>
<dbReference type="PANTHER" id="PTHR14534">
    <property type="entry name" value="VACUOLAR IMPORT AND DEGRADATION PROTEIN 24"/>
    <property type="match status" value="1"/>
</dbReference>
<dbReference type="InParanoid" id="A0A0D2AGZ3"/>
<comment type="similarity">
    <text evidence="1">Belongs to the GID4/VID24 family.</text>
</comment>
<feature type="region of interest" description="Disordered" evidence="2">
    <location>
        <begin position="304"/>
        <end position="388"/>
    </location>
</feature>
<feature type="region of interest" description="Disordered" evidence="2">
    <location>
        <begin position="497"/>
        <end position="522"/>
    </location>
</feature>
<feature type="region of interest" description="Disordered" evidence="2">
    <location>
        <begin position="1"/>
        <end position="30"/>
    </location>
</feature>
<dbReference type="GeneID" id="27310641"/>
<feature type="compositionally biased region" description="Basic and acidic residues" evidence="2">
    <location>
        <begin position="310"/>
        <end position="325"/>
    </location>
</feature>
<feature type="compositionally biased region" description="Basic and acidic residues" evidence="2">
    <location>
        <begin position="354"/>
        <end position="368"/>
    </location>
</feature>
<dbReference type="RefSeq" id="XP_016216057.1">
    <property type="nucleotide sequence ID" value="XM_016355751.1"/>
</dbReference>
<protein>
    <recommendedName>
        <fullName evidence="5">Vacuolar import and degradation protein-domain-containing protein</fullName>
    </recommendedName>
</protein>
<feature type="compositionally biased region" description="Polar residues" evidence="2">
    <location>
        <begin position="15"/>
        <end position="30"/>
    </location>
</feature>
<dbReference type="GO" id="GO:0006623">
    <property type="term" value="P:protein targeting to vacuole"/>
    <property type="evidence" value="ECO:0007669"/>
    <property type="project" value="TreeGrafter"/>
</dbReference>
<feature type="compositionally biased region" description="Basic and acidic residues" evidence="2">
    <location>
        <begin position="157"/>
        <end position="166"/>
    </location>
</feature>
<dbReference type="PANTHER" id="PTHR14534:SF3">
    <property type="entry name" value="GID COMPLEX SUBUNIT 4 HOMOLOG"/>
    <property type="match status" value="1"/>
</dbReference>
<sequence length="774" mass="88414">MFAMPAGEDGRMNDLSANQQPQQDLSTSHSSYLSALRQIDSISVPDLASTLTNPTITQRALASTAAHRLDDDEGWGLQDFSQHQQQTALRDPQNEWRAQNAASERLRALQEQLRSLQEAHTESRAFLDRSLQHLDSIRTSVGRSDTTDPQQASRSRALADLERMETARGGPDAARRDRLQRVLSRLNRLHSSNVNASSSGSYGENAPTHNSLYDWSPPSLTELDVRMEDEEFDTIRRELRIQMPNHHPEVLRAMAESVRVDLERDRQRSRGWHSSADRAFGLYTIPRAEQSLRSQAILQAVRRHPRFASRSRENIQRYSADRVDRNGVGAASLSRSSETRERYSPTSDRFPWNRRSDRNSGTNDDFRSRLRRSILSDPPSNSEDSSADSIKRAVVYLGNLRRSQSYEDSLGYAVDARFVTKEFFGEKHDDFVLDVHSLAPVTPTSVLARGSKFKGCQRANPDLTPTMRRSIRRWEREFGGWETFQSSSGREFLPRLTLDDPGRPPSSNIPPHAQRAPTSTRYYTPDQWPVEVTVHEVDWDRMTLSATMEAQNVPSYTPFTISSQNDDSTSSYRADSPSSQTDFLNFDGTVYVEPPRSETPQLPPLSAFPAFTDSKPETQALKTITTYLEGEILDFRTHSFITENFSSTAANDATYWRKLEPFRSFTSDDDLFRRLLSREFLNELNETYLLMRWKEKCFVDDPNATHSSEIQSEGQSYEMAEGCGLTISGFYYVCLRRNDGHVEGLYCDPQSSPYQHLVLERSVSESWWWGWEFK</sequence>
<evidence type="ECO:0008006" key="5">
    <source>
        <dbReference type="Google" id="ProtNLM"/>
    </source>
</evidence>
<dbReference type="Proteomes" id="UP000053259">
    <property type="component" value="Unassembled WGS sequence"/>
</dbReference>